<evidence type="ECO:0000313" key="1">
    <source>
        <dbReference type="EMBL" id="QIU80401.1"/>
    </source>
</evidence>
<reference evidence="1" key="1">
    <citation type="submission" date="2020-02" db="EMBL/GenBank/DDBJ databases">
        <title>PAGI-encoded CrpP-like fluoroquinolone-modifying enzymes among Pseudomonas aeruginosa clinical isolates in Europe.</title>
        <authorList>
            <person name="Ortiz de la Rosa J.M."/>
            <person name="Nordmann P."/>
            <person name="Poirel L."/>
        </authorList>
    </citation>
    <scope>NUCLEOTIDE SEQUENCE</scope>
    <source>
        <strain evidence="1">PAGI-598</strain>
    </source>
</reference>
<dbReference type="InterPro" id="IPR031009">
    <property type="entry name" value="Tcm_partner"/>
</dbReference>
<dbReference type="NCBIfam" id="TIGR04474">
    <property type="entry name" value="tcm_partner"/>
    <property type="match status" value="1"/>
</dbReference>
<accession>A0A6H0JL08</accession>
<sequence length="403" mass="46286">MGQQGGEMSLMPIEYQGREQAYVKHTILRTYLQRLIMIIGRSEKVINYVDCFAGPWSEESDDLRDTSIGISLSLMKDCAKTLEEQHGAKVRFRALYIEKNDNAFAKLQRFLSNDTGSVVDASCMHGDYTTKIEDIASWAKLGFTFFFIDPKGWRKVINAPVLAPLLALNRAEFLINLMYDFLNRAMSMTAQQANVEELLGKAITFSGKESATERRQIIVSQYRQAVGDIYNGKTAYVTVERPGMDRVLYFLIYLTRHSKGLIVFKEAAEQMDMVQRVSQFETKLRRQSSKRLPVNDLFSSPEDQPEPVNVRDNRMLAKKYLLTRLSATPLLVDNDCWASFLEETDLYPTDLQLAFKDLAKEGKIINLDADVRKRTKNPVRPHWPRKSERWVLCAESFSPKEIF</sequence>
<organism evidence="1">
    <name type="scientific">Pseudomonas aeruginosa</name>
    <dbReference type="NCBI Taxonomy" id="287"/>
    <lineage>
        <taxon>Bacteria</taxon>
        <taxon>Pseudomonadati</taxon>
        <taxon>Pseudomonadota</taxon>
        <taxon>Gammaproteobacteria</taxon>
        <taxon>Pseudomonadales</taxon>
        <taxon>Pseudomonadaceae</taxon>
        <taxon>Pseudomonas</taxon>
    </lineage>
</organism>
<proteinExistence type="predicted"/>
<dbReference type="EMBL" id="MT074675">
    <property type="protein sequence ID" value="QIU80401.1"/>
    <property type="molecule type" value="Genomic_DNA"/>
</dbReference>
<protein>
    <submittedName>
        <fullName evidence="1">Three-Cys-motif partner protein TcmP</fullName>
    </submittedName>
</protein>
<dbReference type="AlphaFoldDB" id="A0A6H0JL08"/>
<name>A0A6H0JL08_PSEAI</name>
<dbReference type="RefSeq" id="WP_003456423.1">
    <property type="nucleotide sequence ID" value="NZ_CAADKH010000865.1"/>
</dbReference>